<evidence type="ECO:0000256" key="2">
    <source>
        <dbReference type="ARBA" id="ARBA00023015"/>
    </source>
</evidence>
<keyword evidence="2" id="KW-0805">Transcription regulation</keyword>
<name>A0A8B8L8H8_ABRPR</name>
<sequence length="366" mass="41830">MAGRNSNRDNSVALMDLLLAVMFFGEHLEVNCLEQGLRLKLEEDEEFVVSSLEDNMPFLQMLQSVESPQFIPFEEPSFQTLLRLKKPWEKVAYIPISETQSQAMEIESCVTHDLVEMQSPHQSQTNHLQHPHQVQDSNKNVIADSAATIKRPKTQVATRERRKRKRTRQTKNKEDVENQRMTHIAVERNRRRQMNEHLSVLKSLMPPSYIQRGDHASIIGGAIDFVKELEQLLQSLEAHKRMRKNEYVDCRGLFEHGYGMSSSTEEVKRGDEVKAEQKSETTAIEVTVIQTHVNLKIQCQKRVGQLIKAIGGLEDLRLTILHLNIASSEATVIYSFNLKIEEDSKIVSASEIAEAVNRIFSSINNS</sequence>
<dbReference type="Pfam" id="PF22754">
    <property type="entry name" value="bHLH-TF_ACT-like_plant"/>
    <property type="match status" value="1"/>
</dbReference>
<organism evidence="8 9">
    <name type="scientific">Abrus precatorius</name>
    <name type="common">Indian licorice</name>
    <name type="synonym">Glycine abrus</name>
    <dbReference type="NCBI Taxonomy" id="3816"/>
    <lineage>
        <taxon>Eukaryota</taxon>
        <taxon>Viridiplantae</taxon>
        <taxon>Streptophyta</taxon>
        <taxon>Embryophyta</taxon>
        <taxon>Tracheophyta</taxon>
        <taxon>Spermatophyta</taxon>
        <taxon>Magnoliopsida</taxon>
        <taxon>eudicotyledons</taxon>
        <taxon>Gunneridae</taxon>
        <taxon>Pentapetalae</taxon>
        <taxon>rosids</taxon>
        <taxon>fabids</taxon>
        <taxon>Fabales</taxon>
        <taxon>Fabaceae</taxon>
        <taxon>Papilionoideae</taxon>
        <taxon>50 kb inversion clade</taxon>
        <taxon>NPAAA clade</taxon>
        <taxon>indigoferoid/millettioid clade</taxon>
        <taxon>Abreae</taxon>
        <taxon>Abrus</taxon>
    </lineage>
</organism>
<reference evidence="9" key="2">
    <citation type="submission" date="2025-08" db="UniProtKB">
        <authorList>
            <consortium name="RefSeq"/>
        </authorList>
    </citation>
    <scope>IDENTIFICATION</scope>
    <source>
        <tissue evidence="9">Young leaves</tissue>
    </source>
</reference>
<evidence type="ECO:0000256" key="1">
    <source>
        <dbReference type="ARBA" id="ARBA00004123"/>
    </source>
</evidence>
<evidence type="ECO:0000259" key="7">
    <source>
        <dbReference type="PROSITE" id="PS50888"/>
    </source>
</evidence>
<dbReference type="GO" id="GO:0003677">
    <property type="term" value="F:DNA binding"/>
    <property type="evidence" value="ECO:0007669"/>
    <property type="project" value="UniProtKB-KW"/>
</dbReference>
<dbReference type="GO" id="GO:0045893">
    <property type="term" value="P:positive regulation of DNA-templated transcription"/>
    <property type="evidence" value="ECO:0007669"/>
    <property type="project" value="TreeGrafter"/>
</dbReference>
<dbReference type="RefSeq" id="XP_027351039.1">
    <property type="nucleotide sequence ID" value="XM_027495238.1"/>
</dbReference>
<reference evidence="8" key="1">
    <citation type="journal article" date="2019" name="Toxins">
        <title>Detection of Abrin-Like and Prepropulchellin-Like Toxin Genes and Transcripts Using Whole Genome Sequencing and Full-Length Transcript Sequencing of Abrus precatorius.</title>
        <authorList>
            <person name="Hovde B.T."/>
            <person name="Daligault H.E."/>
            <person name="Hanschen E.R."/>
            <person name="Kunde Y.A."/>
            <person name="Johnson M.B."/>
            <person name="Starkenburg S.R."/>
            <person name="Johnson S.L."/>
        </authorList>
    </citation>
    <scope>NUCLEOTIDE SEQUENCE [LARGE SCALE GENOMIC DNA]</scope>
</reference>
<evidence type="ECO:0000256" key="3">
    <source>
        <dbReference type="ARBA" id="ARBA00023125"/>
    </source>
</evidence>
<dbReference type="GO" id="GO:0003700">
    <property type="term" value="F:DNA-binding transcription factor activity"/>
    <property type="evidence" value="ECO:0007669"/>
    <property type="project" value="InterPro"/>
</dbReference>
<keyword evidence="8" id="KW-1185">Reference proteome</keyword>
<evidence type="ECO:0000313" key="8">
    <source>
        <dbReference type="Proteomes" id="UP000694853"/>
    </source>
</evidence>
<keyword evidence="4" id="KW-0804">Transcription</keyword>
<keyword evidence="3" id="KW-0238">DNA-binding</keyword>
<dbReference type="CDD" id="cd11448">
    <property type="entry name" value="bHLH_AtFAMA_like"/>
    <property type="match status" value="1"/>
</dbReference>
<dbReference type="Gene3D" id="4.10.280.10">
    <property type="entry name" value="Helix-loop-helix DNA-binding domain"/>
    <property type="match status" value="1"/>
</dbReference>
<dbReference type="SUPFAM" id="SSF47459">
    <property type="entry name" value="HLH, helix-loop-helix DNA-binding domain"/>
    <property type="match status" value="1"/>
</dbReference>
<dbReference type="InterPro" id="IPR011598">
    <property type="entry name" value="bHLH_dom"/>
</dbReference>
<dbReference type="SMART" id="SM00353">
    <property type="entry name" value="HLH"/>
    <property type="match status" value="1"/>
</dbReference>
<evidence type="ECO:0000313" key="9">
    <source>
        <dbReference type="RefSeq" id="XP_027351039.1"/>
    </source>
</evidence>
<dbReference type="PANTHER" id="PTHR46684">
    <property type="entry name" value="TRANSCRIPTION FACTOR FAMA"/>
    <property type="match status" value="1"/>
</dbReference>
<dbReference type="GO" id="GO:0010052">
    <property type="term" value="P:guard cell differentiation"/>
    <property type="evidence" value="ECO:0007669"/>
    <property type="project" value="InterPro"/>
</dbReference>
<keyword evidence="5" id="KW-0539">Nucleus</keyword>
<dbReference type="AlphaFoldDB" id="A0A8B8L8H8"/>
<dbReference type="Proteomes" id="UP000694853">
    <property type="component" value="Unplaced"/>
</dbReference>
<accession>A0A8B8L8H8</accession>
<dbReference type="PROSITE" id="PS50888">
    <property type="entry name" value="BHLH"/>
    <property type="match status" value="1"/>
</dbReference>
<evidence type="ECO:0000256" key="6">
    <source>
        <dbReference type="SAM" id="MobiDB-lite"/>
    </source>
</evidence>
<dbReference type="GeneID" id="113862094"/>
<evidence type="ECO:0000256" key="4">
    <source>
        <dbReference type="ARBA" id="ARBA00023163"/>
    </source>
</evidence>
<evidence type="ECO:0000256" key="5">
    <source>
        <dbReference type="ARBA" id="ARBA00023242"/>
    </source>
</evidence>
<dbReference type="InterPro" id="IPR054502">
    <property type="entry name" value="bHLH-TF_ACT-like_plant"/>
</dbReference>
<dbReference type="GO" id="GO:0046983">
    <property type="term" value="F:protein dimerization activity"/>
    <property type="evidence" value="ECO:0007669"/>
    <property type="project" value="InterPro"/>
</dbReference>
<feature type="compositionally biased region" description="Basic residues" evidence="6">
    <location>
        <begin position="160"/>
        <end position="170"/>
    </location>
</feature>
<comment type="subcellular location">
    <subcellularLocation>
        <location evidence="1">Nucleus</location>
    </subcellularLocation>
</comment>
<proteinExistence type="predicted"/>
<feature type="region of interest" description="Disordered" evidence="6">
    <location>
        <begin position="150"/>
        <end position="177"/>
    </location>
</feature>
<dbReference type="OrthoDB" id="1918339at2759"/>
<dbReference type="PANTHER" id="PTHR46684:SF16">
    <property type="entry name" value="TRANSCRIPTION FACTOR BHLH67-LIKE ISOFORM X2"/>
    <property type="match status" value="1"/>
</dbReference>
<dbReference type="KEGG" id="aprc:113862094"/>
<dbReference type="GO" id="GO:0005634">
    <property type="term" value="C:nucleus"/>
    <property type="evidence" value="ECO:0007669"/>
    <property type="project" value="UniProtKB-SubCell"/>
</dbReference>
<dbReference type="InterPro" id="IPR036638">
    <property type="entry name" value="HLH_DNA-bd_sf"/>
</dbReference>
<dbReference type="Pfam" id="PF00010">
    <property type="entry name" value="HLH"/>
    <property type="match status" value="1"/>
</dbReference>
<dbReference type="InterPro" id="IPR044283">
    <property type="entry name" value="FAMA/SPEECHLESS/MUTE-like"/>
</dbReference>
<protein>
    <submittedName>
        <fullName evidence="9">Transcription factor bHLH57-like</fullName>
    </submittedName>
</protein>
<feature type="domain" description="BHLH" evidence="7">
    <location>
        <begin position="178"/>
        <end position="229"/>
    </location>
</feature>
<gene>
    <name evidence="9" type="primary">LOC113862094</name>
</gene>